<feature type="region of interest" description="Disordered" evidence="1">
    <location>
        <begin position="1"/>
        <end position="28"/>
    </location>
</feature>
<organism evidence="2 3">
    <name type="scientific">Streptomyces globisporus</name>
    <dbReference type="NCBI Taxonomy" id="1908"/>
    <lineage>
        <taxon>Bacteria</taxon>
        <taxon>Bacillati</taxon>
        <taxon>Actinomycetota</taxon>
        <taxon>Actinomycetes</taxon>
        <taxon>Kitasatosporales</taxon>
        <taxon>Streptomycetaceae</taxon>
        <taxon>Streptomyces</taxon>
    </lineage>
</organism>
<gene>
    <name evidence="2" type="ORF">SGL43_07413</name>
</gene>
<keyword evidence="3" id="KW-1185">Reference proteome</keyword>
<evidence type="ECO:0000313" key="3">
    <source>
        <dbReference type="Proteomes" id="UP001154015"/>
    </source>
</evidence>
<sequence length="106" mass="11387">MRDRFGEHAGPEKGDLTGRNPVDRGKFGSKIRLITDRTGLPLPSASPAPVSTTARHLSRSCAGYRRSDPPWPASTTTGQTLCGQGLRQPPLAAMAPFPAHHTPHRP</sequence>
<dbReference type="EMBL" id="CAKXYP010000042">
    <property type="protein sequence ID" value="CAH9420355.1"/>
    <property type="molecule type" value="Genomic_DNA"/>
</dbReference>
<feature type="compositionally biased region" description="Basic and acidic residues" evidence="1">
    <location>
        <begin position="1"/>
        <end position="26"/>
    </location>
</feature>
<proteinExistence type="predicted"/>
<evidence type="ECO:0008006" key="4">
    <source>
        <dbReference type="Google" id="ProtNLM"/>
    </source>
</evidence>
<feature type="region of interest" description="Disordered" evidence="1">
    <location>
        <begin position="61"/>
        <end position="106"/>
    </location>
</feature>
<comment type="caution">
    <text evidence="2">The sequence shown here is derived from an EMBL/GenBank/DDBJ whole genome shotgun (WGS) entry which is preliminary data.</text>
</comment>
<evidence type="ECO:0000256" key="1">
    <source>
        <dbReference type="SAM" id="MobiDB-lite"/>
    </source>
</evidence>
<dbReference type="Proteomes" id="UP001154015">
    <property type="component" value="Unassembled WGS sequence"/>
</dbReference>
<accession>A0ABM9H9J3</accession>
<feature type="compositionally biased region" description="Low complexity" evidence="1">
    <location>
        <begin position="75"/>
        <end position="86"/>
    </location>
</feature>
<reference evidence="2" key="1">
    <citation type="submission" date="2022-03" db="EMBL/GenBank/DDBJ databases">
        <authorList>
            <person name="Leyn A S."/>
        </authorList>
    </citation>
    <scope>NUCLEOTIDE SEQUENCE</scope>
    <source>
        <strain evidence="2">Streptomyces globisporus 4-3</strain>
    </source>
</reference>
<name>A0ABM9H9J3_STRGL</name>
<evidence type="ECO:0000313" key="2">
    <source>
        <dbReference type="EMBL" id="CAH9420355.1"/>
    </source>
</evidence>
<protein>
    <recommendedName>
        <fullName evidence="4">Transposase</fullName>
    </recommendedName>
</protein>